<evidence type="ECO:0000313" key="1">
    <source>
        <dbReference type="EMBL" id="ASV74504.1"/>
    </source>
</evidence>
<name>A0A286REX7_9BACT</name>
<dbReference type="KEGG" id="ttf:THTE_1902"/>
<sequence>MTRHERKAPQGQFMNCPHQCVARVQPGAPVARMVRVRPGCSVGVEAGPVKRTPFTASIQLSWEWLGLTLFDESVS</sequence>
<dbReference type="AlphaFoldDB" id="A0A286REX7"/>
<gene>
    <name evidence="1" type="ORF">THTE_1902</name>
</gene>
<dbReference type="EMBL" id="CP018477">
    <property type="protein sequence ID" value="ASV74504.1"/>
    <property type="molecule type" value="Genomic_DNA"/>
</dbReference>
<accession>A0A286REX7</accession>
<reference evidence="1 2" key="1">
    <citation type="journal article" name="Front. Microbiol.">
        <title>Sugar Metabolism of the First Thermophilic Planctomycete Thermogutta terrifontis: Comparative Genomic and Transcriptomic Approaches.</title>
        <authorList>
            <person name="Elcheninov A.G."/>
            <person name="Menzel P."/>
            <person name="Gudbergsdottir S.R."/>
            <person name="Slesarev A.I."/>
            <person name="Kadnikov V.V."/>
            <person name="Krogh A."/>
            <person name="Bonch-Osmolovskaya E.A."/>
            <person name="Peng X."/>
            <person name="Kublanov I.V."/>
        </authorList>
    </citation>
    <scope>NUCLEOTIDE SEQUENCE [LARGE SCALE GENOMIC DNA]</scope>
    <source>
        <strain evidence="1 2">R1</strain>
    </source>
</reference>
<organism evidence="1 2">
    <name type="scientific">Thermogutta terrifontis</name>
    <dbReference type="NCBI Taxonomy" id="1331910"/>
    <lineage>
        <taxon>Bacteria</taxon>
        <taxon>Pseudomonadati</taxon>
        <taxon>Planctomycetota</taxon>
        <taxon>Planctomycetia</taxon>
        <taxon>Pirellulales</taxon>
        <taxon>Thermoguttaceae</taxon>
        <taxon>Thermogutta</taxon>
    </lineage>
</organism>
<dbReference type="Proteomes" id="UP000215086">
    <property type="component" value="Chromosome"/>
</dbReference>
<keyword evidence="2" id="KW-1185">Reference proteome</keyword>
<proteinExistence type="predicted"/>
<protein>
    <submittedName>
        <fullName evidence="1">Uncharacterized protein</fullName>
    </submittedName>
</protein>
<evidence type="ECO:0000313" key="2">
    <source>
        <dbReference type="Proteomes" id="UP000215086"/>
    </source>
</evidence>